<dbReference type="SUPFAM" id="SSF53955">
    <property type="entry name" value="Lysozyme-like"/>
    <property type="match status" value="1"/>
</dbReference>
<dbReference type="PANTHER" id="PTHR37423">
    <property type="entry name" value="SOLUBLE LYTIC MUREIN TRANSGLYCOSYLASE-RELATED"/>
    <property type="match status" value="1"/>
</dbReference>
<dbReference type="Pfam" id="PF01464">
    <property type="entry name" value="SLT"/>
    <property type="match status" value="1"/>
</dbReference>
<comment type="similarity">
    <text evidence="1">Belongs to the transglycosylase Slt family.</text>
</comment>
<keyword evidence="6" id="KW-1185">Reference proteome</keyword>
<evidence type="ECO:0000256" key="3">
    <source>
        <dbReference type="SAM" id="MobiDB-lite"/>
    </source>
</evidence>
<gene>
    <name evidence="5" type="ORF">FBZ96_11291</name>
</gene>
<evidence type="ECO:0000259" key="4">
    <source>
        <dbReference type="Pfam" id="PF01464"/>
    </source>
</evidence>
<evidence type="ECO:0000256" key="2">
    <source>
        <dbReference type="ARBA" id="ARBA00009387"/>
    </source>
</evidence>
<comment type="similarity">
    <text evidence="2">Belongs to the virb1 family.</text>
</comment>
<proteinExistence type="inferred from homology"/>
<evidence type="ECO:0000256" key="1">
    <source>
        <dbReference type="ARBA" id="ARBA00007734"/>
    </source>
</evidence>
<dbReference type="PANTHER" id="PTHR37423:SF2">
    <property type="entry name" value="MEMBRANE-BOUND LYTIC MUREIN TRANSGLYCOSYLASE C"/>
    <property type="match status" value="1"/>
</dbReference>
<reference evidence="5 6" key="1">
    <citation type="submission" date="2019-06" db="EMBL/GenBank/DDBJ databases">
        <title>Genomic Encyclopedia of Type Strains, Phase IV (KMG-V): Genome sequencing to study the core and pangenomes of soil and plant-associated prokaryotes.</title>
        <authorList>
            <person name="Whitman W."/>
        </authorList>
    </citation>
    <scope>NUCLEOTIDE SEQUENCE [LARGE SCALE GENOMIC DNA]</scope>
    <source>
        <strain evidence="5 6">BR 510</strain>
    </source>
</reference>
<protein>
    <submittedName>
        <fullName evidence="5">Transglycosylase-like protein with SLT domain</fullName>
    </submittedName>
</protein>
<dbReference type="STRING" id="1803665.GCA_001641335_05590"/>
<accession>A0A560D4N5</accession>
<dbReference type="InterPro" id="IPR023346">
    <property type="entry name" value="Lysozyme-like_dom_sf"/>
</dbReference>
<sequence>MLGRVRRYAVSQVDRSQSSCFITARFLKTIMPSACRRSPHIQRRNQLPTVSSSASTCAIMYAMAARLIGAVLVLQLPSYTSAEPVIPAVSLHSPSSPHADLYTASLTEASRRFAVPEHWIRAVLQVESGGNVGAISSRGALGLMQIMPQTWVELSTRYNLGVDPFDPHDNILAGTAYLREMLDRFGSQGFLAAYNAGPKRYEAYLATGRPLPDETKIFVARLVELIGIKQPEPATLAIPSAVPWRQAALFFDRSGSSAHARSTPARRPMNSPKEFPNMGGLSLVPSAAQLFVERSTQTESR</sequence>
<dbReference type="Gene3D" id="1.10.530.10">
    <property type="match status" value="1"/>
</dbReference>
<dbReference type="Proteomes" id="UP000319949">
    <property type="component" value="Unassembled WGS sequence"/>
</dbReference>
<organism evidence="5 6">
    <name type="scientific">Bradyrhizobium stylosanthis</name>
    <dbReference type="NCBI Taxonomy" id="1803665"/>
    <lineage>
        <taxon>Bacteria</taxon>
        <taxon>Pseudomonadati</taxon>
        <taxon>Pseudomonadota</taxon>
        <taxon>Alphaproteobacteria</taxon>
        <taxon>Hyphomicrobiales</taxon>
        <taxon>Nitrobacteraceae</taxon>
        <taxon>Bradyrhizobium</taxon>
    </lineage>
</organism>
<dbReference type="InterPro" id="IPR008258">
    <property type="entry name" value="Transglycosylase_SLT_dom_1"/>
</dbReference>
<dbReference type="AlphaFoldDB" id="A0A560D4N5"/>
<comment type="caution">
    <text evidence="5">The sequence shown here is derived from an EMBL/GenBank/DDBJ whole genome shotgun (WGS) entry which is preliminary data.</text>
</comment>
<evidence type="ECO:0000313" key="6">
    <source>
        <dbReference type="Proteomes" id="UP000319949"/>
    </source>
</evidence>
<feature type="region of interest" description="Disordered" evidence="3">
    <location>
        <begin position="255"/>
        <end position="280"/>
    </location>
</feature>
<evidence type="ECO:0000313" key="5">
    <source>
        <dbReference type="EMBL" id="TWA92085.1"/>
    </source>
</evidence>
<dbReference type="CDD" id="cd00254">
    <property type="entry name" value="LT-like"/>
    <property type="match status" value="1"/>
</dbReference>
<name>A0A560D4N5_9BRAD</name>
<dbReference type="EMBL" id="VITK01000012">
    <property type="protein sequence ID" value="TWA92085.1"/>
    <property type="molecule type" value="Genomic_DNA"/>
</dbReference>
<feature type="domain" description="Transglycosylase SLT" evidence="4">
    <location>
        <begin position="108"/>
        <end position="205"/>
    </location>
</feature>